<reference evidence="1 2" key="1">
    <citation type="submission" date="2019-11" db="EMBL/GenBank/DDBJ databases">
        <title>Pseudomonas karstica sp. nov. and Pseudomonas spelaei sp. nov. from karst caves.</title>
        <authorList>
            <person name="Zeman M."/>
        </authorList>
    </citation>
    <scope>NUCLEOTIDE SEQUENCE [LARGE SCALE GENOMIC DNA]</scope>
    <source>
        <strain evidence="1 2">CCM 7893</strain>
    </source>
</reference>
<dbReference type="EMBL" id="WNNK01000013">
    <property type="protein sequence ID" value="MUF05959.1"/>
    <property type="molecule type" value="Genomic_DNA"/>
</dbReference>
<protein>
    <submittedName>
        <fullName evidence="1">Uncharacterized protein</fullName>
    </submittedName>
</protein>
<dbReference type="OrthoDB" id="6835315at2"/>
<proteinExistence type="predicted"/>
<comment type="caution">
    <text evidence="1">The sequence shown here is derived from an EMBL/GenBank/DDBJ whole genome shotgun (WGS) entry which is preliminary data.</text>
</comment>
<dbReference type="Proteomes" id="UP000438196">
    <property type="component" value="Unassembled WGS sequence"/>
</dbReference>
<accession>A0A6I3WFF1</accession>
<dbReference type="AlphaFoldDB" id="A0A6I3WFF1"/>
<evidence type="ECO:0000313" key="1">
    <source>
        <dbReference type="EMBL" id="MUF05959.1"/>
    </source>
</evidence>
<keyword evidence="2" id="KW-1185">Reference proteome</keyword>
<name>A0A6I3WFF1_9PSED</name>
<sequence>MWGWIVGSFRDQTRPLGWAAYEKINYPLTVHSGLKLAVSVASGDASVGNPYGTPTNRSKKGRSTVEAIQHNSQLDMFADLIPQQTEFSGLEGFETWMLLHHTDTAKNEIRFELSRPSSIDHGGKITEWSERILLGAIDLDESFAQITGPSGPDIDIEIRRKNA</sequence>
<organism evidence="1 2">
    <name type="scientific">Pseudomonas spelaei</name>
    <dbReference type="NCBI Taxonomy" id="1055469"/>
    <lineage>
        <taxon>Bacteria</taxon>
        <taxon>Pseudomonadati</taxon>
        <taxon>Pseudomonadota</taxon>
        <taxon>Gammaproteobacteria</taxon>
        <taxon>Pseudomonadales</taxon>
        <taxon>Pseudomonadaceae</taxon>
        <taxon>Pseudomonas</taxon>
    </lineage>
</organism>
<gene>
    <name evidence="1" type="ORF">GNF76_16520</name>
</gene>
<evidence type="ECO:0000313" key="2">
    <source>
        <dbReference type="Proteomes" id="UP000438196"/>
    </source>
</evidence>